<keyword evidence="5" id="KW-1185">Reference proteome</keyword>
<evidence type="ECO:0000256" key="2">
    <source>
        <dbReference type="ARBA" id="ARBA00022679"/>
    </source>
</evidence>
<keyword evidence="1" id="KW-0328">Glycosyltransferase</keyword>
<accession>A0ABS3WPC1</accession>
<evidence type="ECO:0000313" key="4">
    <source>
        <dbReference type="EMBL" id="MBO8184970.1"/>
    </source>
</evidence>
<dbReference type="CDD" id="cd03789">
    <property type="entry name" value="GT9_LPS_heptosyltransferase"/>
    <property type="match status" value="1"/>
</dbReference>
<dbReference type="EMBL" id="JAFFZN010000003">
    <property type="protein sequence ID" value="MBO8184970.1"/>
    <property type="molecule type" value="Genomic_DNA"/>
</dbReference>
<organism evidence="4 5">
    <name type="scientific">Streptomyces spirodelae</name>
    <dbReference type="NCBI Taxonomy" id="2812904"/>
    <lineage>
        <taxon>Bacteria</taxon>
        <taxon>Bacillati</taxon>
        <taxon>Actinomycetota</taxon>
        <taxon>Actinomycetes</taxon>
        <taxon>Kitasatosporales</taxon>
        <taxon>Streptomycetaceae</taxon>
        <taxon>Streptomyces</taxon>
    </lineage>
</organism>
<sequence length="346" mass="36375">MSPRPDAARERPRALVLRALGLGDLLTAVPALRALRRALPGHELVLAAPGWLADAVRELDAVDVLLPASAAHRGVPDRLEWPWTPPRLAVDLHGNGPQSRAVLARLTPGRLLAYADGSAPRWRADEHERARWCRLLTWYGIPADAEDLLLPRPAAASPAPGAVVLHPGADAASRRWPPERFAAVARQLRARGEEVVVTCGPGERKRAHRIAEAAGLPPSQVLGGPSGLPFSTLAALVAGARLVVVGDTGVAHLASALAAPSVVLFGPVSPAVWGPPAQPRHRPLWRPLPGDGVRPGDPHGTRPDPRLLRLSPQDVVDACAALLGEVPPPVRGAVSLVPAAPRQGAP</sequence>
<dbReference type="PANTHER" id="PTHR30160">
    <property type="entry name" value="TETRAACYLDISACCHARIDE 4'-KINASE-RELATED"/>
    <property type="match status" value="1"/>
</dbReference>
<proteinExistence type="predicted"/>
<evidence type="ECO:0000313" key="5">
    <source>
        <dbReference type="Proteomes" id="UP001518976"/>
    </source>
</evidence>
<feature type="compositionally biased region" description="Basic and acidic residues" evidence="3">
    <location>
        <begin position="294"/>
        <end position="307"/>
    </location>
</feature>
<dbReference type="PANTHER" id="PTHR30160:SF1">
    <property type="entry name" value="LIPOPOLYSACCHARIDE 1,2-N-ACETYLGLUCOSAMINETRANSFERASE-RELATED"/>
    <property type="match status" value="1"/>
</dbReference>
<dbReference type="RefSeq" id="WP_209263753.1">
    <property type="nucleotide sequence ID" value="NZ_JAFFZN010000003.1"/>
</dbReference>
<name>A0ABS3WPC1_9ACTN</name>
<evidence type="ECO:0000256" key="3">
    <source>
        <dbReference type="SAM" id="MobiDB-lite"/>
    </source>
</evidence>
<dbReference type="Pfam" id="PF01075">
    <property type="entry name" value="Glyco_transf_9"/>
    <property type="match status" value="1"/>
</dbReference>
<reference evidence="4 5" key="1">
    <citation type="submission" date="2021-02" db="EMBL/GenBank/DDBJ databases">
        <title>Streptomyces spirodelae sp. nov., isolated from duckweed.</title>
        <authorList>
            <person name="Saimee Y."/>
            <person name="Duangmal K."/>
        </authorList>
    </citation>
    <scope>NUCLEOTIDE SEQUENCE [LARGE SCALE GENOMIC DNA]</scope>
    <source>
        <strain evidence="4 5">DW4-2</strain>
    </source>
</reference>
<evidence type="ECO:0000256" key="1">
    <source>
        <dbReference type="ARBA" id="ARBA00022676"/>
    </source>
</evidence>
<protein>
    <submittedName>
        <fullName evidence="4">Glycosyltransferase family 9 protein</fullName>
    </submittedName>
</protein>
<dbReference type="Proteomes" id="UP001518976">
    <property type="component" value="Unassembled WGS sequence"/>
</dbReference>
<dbReference type="Gene3D" id="3.40.50.2000">
    <property type="entry name" value="Glycogen Phosphorylase B"/>
    <property type="match status" value="2"/>
</dbReference>
<feature type="region of interest" description="Disordered" evidence="3">
    <location>
        <begin position="275"/>
        <end position="307"/>
    </location>
</feature>
<dbReference type="InterPro" id="IPR002201">
    <property type="entry name" value="Glyco_trans_9"/>
</dbReference>
<keyword evidence="2" id="KW-0808">Transferase</keyword>
<comment type="caution">
    <text evidence="4">The sequence shown here is derived from an EMBL/GenBank/DDBJ whole genome shotgun (WGS) entry which is preliminary data.</text>
</comment>
<dbReference type="SUPFAM" id="SSF53756">
    <property type="entry name" value="UDP-Glycosyltransferase/glycogen phosphorylase"/>
    <property type="match status" value="1"/>
</dbReference>
<dbReference type="InterPro" id="IPR051199">
    <property type="entry name" value="LPS_LOS_Heptosyltrfase"/>
</dbReference>
<gene>
    <name evidence="4" type="ORF">JW592_05715</name>
</gene>